<dbReference type="GO" id="GO:1902936">
    <property type="term" value="F:phosphatidylinositol bisphosphate binding"/>
    <property type="evidence" value="ECO:0007669"/>
    <property type="project" value="TreeGrafter"/>
</dbReference>
<dbReference type="Gene3D" id="3.40.525.10">
    <property type="entry name" value="CRAL-TRIO lipid binding domain"/>
    <property type="match status" value="1"/>
</dbReference>
<reference evidence="3" key="1">
    <citation type="submission" date="2023-01" db="EMBL/GenBank/DDBJ databases">
        <title>Key to firefly adult light organ development and bioluminescence: homeobox transcription factors regulate luciferase expression and transportation to peroxisome.</title>
        <authorList>
            <person name="Fu X."/>
        </authorList>
    </citation>
    <scope>NUCLEOTIDE SEQUENCE [LARGE SCALE GENOMIC DNA]</scope>
</reference>
<keyword evidence="3" id="KW-1185">Reference proteome</keyword>
<organism evidence="2 3">
    <name type="scientific">Aquatica leii</name>
    <dbReference type="NCBI Taxonomy" id="1421715"/>
    <lineage>
        <taxon>Eukaryota</taxon>
        <taxon>Metazoa</taxon>
        <taxon>Ecdysozoa</taxon>
        <taxon>Arthropoda</taxon>
        <taxon>Hexapoda</taxon>
        <taxon>Insecta</taxon>
        <taxon>Pterygota</taxon>
        <taxon>Neoptera</taxon>
        <taxon>Endopterygota</taxon>
        <taxon>Coleoptera</taxon>
        <taxon>Polyphaga</taxon>
        <taxon>Elateriformia</taxon>
        <taxon>Elateroidea</taxon>
        <taxon>Lampyridae</taxon>
        <taxon>Luciolinae</taxon>
        <taxon>Aquatica</taxon>
    </lineage>
</organism>
<dbReference type="SUPFAM" id="SSF52087">
    <property type="entry name" value="CRAL/TRIO domain"/>
    <property type="match status" value="1"/>
</dbReference>
<dbReference type="SUPFAM" id="SSF46938">
    <property type="entry name" value="CRAL/TRIO N-terminal domain"/>
    <property type="match status" value="1"/>
</dbReference>
<dbReference type="InterPro" id="IPR036865">
    <property type="entry name" value="CRAL-TRIO_dom_sf"/>
</dbReference>
<dbReference type="CDD" id="cd00170">
    <property type="entry name" value="SEC14"/>
    <property type="match status" value="1"/>
</dbReference>
<protein>
    <recommendedName>
        <fullName evidence="1">CRAL-TRIO domain-containing protein</fullName>
    </recommendedName>
</protein>
<sequence length="276" mass="32074">MTAVDVIEKVDGGREKLLTTLGQSLNIVGQDVENIRNWFAKQPHLPEIPDYVVIERFLIMSKFYVETVKIKLDMYYTVRSLLPEFYNQHPCSDAARAVENVVYLILMPRLSPSLNRIICWKLKDTNPDNFDAVPFFSYLLNLVEIRVREDVSATDTYICDLEGFTFNHMIKFTPMVLKKLKFISEKVFTIRSKQIYILNAPSFVDTLISLLSKYVKPKLIKRIVVCKNLWVTKFEESKLLFDHLMSLRVDESLRLGKPLDNDVLGIQGNFRQLVID</sequence>
<evidence type="ECO:0000313" key="3">
    <source>
        <dbReference type="Proteomes" id="UP001353858"/>
    </source>
</evidence>
<dbReference type="InterPro" id="IPR001251">
    <property type="entry name" value="CRAL-TRIO_dom"/>
</dbReference>
<dbReference type="Pfam" id="PF00650">
    <property type="entry name" value="CRAL_TRIO"/>
    <property type="match status" value="1"/>
</dbReference>
<accession>A0AAN7P6T8</accession>
<evidence type="ECO:0000259" key="1">
    <source>
        <dbReference type="PROSITE" id="PS50191"/>
    </source>
</evidence>
<dbReference type="Proteomes" id="UP001353858">
    <property type="component" value="Unassembled WGS sequence"/>
</dbReference>
<dbReference type="EMBL" id="JARPUR010000004">
    <property type="protein sequence ID" value="KAK4878154.1"/>
    <property type="molecule type" value="Genomic_DNA"/>
</dbReference>
<dbReference type="AlphaFoldDB" id="A0AAN7P6T8"/>
<feature type="domain" description="CRAL-TRIO" evidence="1">
    <location>
        <begin position="131"/>
        <end position="263"/>
    </location>
</feature>
<dbReference type="PANTHER" id="PTHR10174">
    <property type="entry name" value="ALPHA-TOCOPHEROL TRANSFER PROTEIN-RELATED"/>
    <property type="match status" value="1"/>
</dbReference>
<dbReference type="InterPro" id="IPR036273">
    <property type="entry name" value="CRAL/TRIO_N_dom_sf"/>
</dbReference>
<comment type="caution">
    <text evidence="2">The sequence shown here is derived from an EMBL/GenBank/DDBJ whole genome shotgun (WGS) entry which is preliminary data.</text>
</comment>
<proteinExistence type="predicted"/>
<dbReference type="PANTHER" id="PTHR10174:SF222">
    <property type="entry name" value="GH10083P-RELATED"/>
    <property type="match status" value="1"/>
</dbReference>
<dbReference type="GO" id="GO:0016020">
    <property type="term" value="C:membrane"/>
    <property type="evidence" value="ECO:0007669"/>
    <property type="project" value="TreeGrafter"/>
</dbReference>
<name>A0AAN7P6T8_9COLE</name>
<dbReference type="PROSITE" id="PS50191">
    <property type="entry name" value="CRAL_TRIO"/>
    <property type="match status" value="1"/>
</dbReference>
<gene>
    <name evidence="2" type="ORF">RN001_010660</name>
</gene>
<evidence type="ECO:0000313" key="2">
    <source>
        <dbReference type="EMBL" id="KAK4878154.1"/>
    </source>
</evidence>